<dbReference type="OrthoDB" id="3794181at2759"/>
<proteinExistence type="predicted"/>
<evidence type="ECO:0000256" key="1">
    <source>
        <dbReference type="SAM" id="MobiDB-lite"/>
    </source>
</evidence>
<feature type="compositionally biased region" description="Basic and acidic residues" evidence="1">
    <location>
        <begin position="1"/>
        <end position="22"/>
    </location>
</feature>
<reference evidence="2" key="1">
    <citation type="journal article" date="2020" name="Stud. Mycol.">
        <title>101 Dothideomycetes genomes: a test case for predicting lifestyles and emergence of pathogens.</title>
        <authorList>
            <person name="Haridas S."/>
            <person name="Albert R."/>
            <person name="Binder M."/>
            <person name="Bloem J."/>
            <person name="Labutti K."/>
            <person name="Salamov A."/>
            <person name="Andreopoulos B."/>
            <person name="Baker S."/>
            <person name="Barry K."/>
            <person name="Bills G."/>
            <person name="Bluhm B."/>
            <person name="Cannon C."/>
            <person name="Castanera R."/>
            <person name="Culley D."/>
            <person name="Daum C."/>
            <person name="Ezra D."/>
            <person name="Gonzalez J."/>
            <person name="Henrissat B."/>
            <person name="Kuo A."/>
            <person name="Liang C."/>
            <person name="Lipzen A."/>
            <person name="Lutzoni F."/>
            <person name="Magnuson J."/>
            <person name="Mondo S."/>
            <person name="Nolan M."/>
            <person name="Ohm R."/>
            <person name="Pangilinan J."/>
            <person name="Park H.-J."/>
            <person name="Ramirez L."/>
            <person name="Alfaro M."/>
            <person name="Sun H."/>
            <person name="Tritt A."/>
            <person name="Yoshinaga Y."/>
            <person name="Zwiers L.-H."/>
            <person name="Turgeon B."/>
            <person name="Goodwin S."/>
            <person name="Spatafora J."/>
            <person name="Crous P."/>
            <person name="Grigoriev I."/>
        </authorList>
    </citation>
    <scope>NUCLEOTIDE SEQUENCE</scope>
    <source>
        <strain evidence="2">CBS 379.55</strain>
    </source>
</reference>
<gene>
    <name evidence="2" type="ORF">EI97DRAFT_440607</name>
</gene>
<feature type="region of interest" description="Disordered" evidence="1">
    <location>
        <begin position="1"/>
        <end position="117"/>
    </location>
</feature>
<feature type="compositionally biased region" description="Basic and acidic residues" evidence="1">
    <location>
        <begin position="70"/>
        <end position="79"/>
    </location>
</feature>
<feature type="compositionally biased region" description="Acidic residues" evidence="1">
    <location>
        <begin position="80"/>
        <end position="89"/>
    </location>
</feature>
<organism evidence="2 3">
    <name type="scientific">Westerdykella ornata</name>
    <dbReference type="NCBI Taxonomy" id="318751"/>
    <lineage>
        <taxon>Eukaryota</taxon>
        <taxon>Fungi</taxon>
        <taxon>Dikarya</taxon>
        <taxon>Ascomycota</taxon>
        <taxon>Pezizomycotina</taxon>
        <taxon>Dothideomycetes</taxon>
        <taxon>Pleosporomycetidae</taxon>
        <taxon>Pleosporales</taxon>
        <taxon>Sporormiaceae</taxon>
        <taxon>Westerdykella</taxon>
    </lineage>
</organism>
<feature type="compositionally biased region" description="Basic and acidic residues" evidence="1">
    <location>
        <begin position="33"/>
        <end position="54"/>
    </location>
</feature>
<evidence type="ECO:0000313" key="3">
    <source>
        <dbReference type="Proteomes" id="UP000800097"/>
    </source>
</evidence>
<keyword evidence="3" id="KW-1185">Reference proteome</keyword>
<dbReference type="Proteomes" id="UP000800097">
    <property type="component" value="Unassembled WGS sequence"/>
</dbReference>
<accession>A0A6A6JSB4</accession>
<dbReference type="EMBL" id="ML986487">
    <property type="protein sequence ID" value="KAF2279145.1"/>
    <property type="molecule type" value="Genomic_DNA"/>
</dbReference>
<dbReference type="AlphaFoldDB" id="A0A6A6JSB4"/>
<feature type="compositionally biased region" description="Low complexity" evidence="1">
    <location>
        <begin position="90"/>
        <end position="117"/>
    </location>
</feature>
<evidence type="ECO:0000313" key="2">
    <source>
        <dbReference type="EMBL" id="KAF2279145.1"/>
    </source>
</evidence>
<protein>
    <submittedName>
        <fullName evidence="2">Uncharacterized protein</fullName>
    </submittedName>
</protein>
<dbReference type="RefSeq" id="XP_033656684.1">
    <property type="nucleotide sequence ID" value="XM_033799643.1"/>
</dbReference>
<dbReference type="GeneID" id="54552818"/>
<sequence length="346" mass="39811">MTVNRRDDRGRAGPYREHERRGRSSVFHYAYKHRGDNNRQQSDVRREERRDGVRAMRSARNLVSYADLSEQDRADKDSIEEGVTEEGELSDTSNSSGNSRSSCSPSPSQSYRRYSSPPASELSYLDRVFEGEHFHDRLSPCLWDEQVVEDRRRHYHEHAGDDSAYHFDLRLPHVKAIMRYMHNRYDTVTAYSMGMIEHGQIVFYMEAFPLGLGQGDTAANVFGGKSTAKAMYKHRYGIVVGKHAQCLKVVQMYTFQGRGLAAKSEKCRREYVGLRKDKCDDSVHASPHQKLDVDFCVSCLLDQTSVHLVTDKIHLSNHIMIAGRITMESLTRLRRLVRKVEESGWD</sequence>
<name>A0A6A6JSB4_WESOR</name>